<feature type="transmembrane region" description="Helical" evidence="1">
    <location>
        <begin position="6"/>
        <end position="26"/>
    </location>
</feature>
<dbReference type="InParanoid" id="M5DZE2"/>
<evidence type="ECO:0000313" key="2">
    <source>
        <dbReference type="EMBL" id="CCU78651.1"/>
    </source>
</evidence>
<reference evidence="3" key="1">
    <citation type="journal article" date="2013" name="Genome Announc.">
        <title>Genome Sequence of Halanaerobium saccharolyticum subsp. saccharolyticum Strain DSM 6643T, a Halophilic Hydrogen-Producing Bacterium.</title>
        <authorList>
            <person name="Kivisto A."/>
            <person name="Larjo A."/>
            <person name="Ciranna A."/>
            <person name="Santala V."/>
            <person name="Roos C."/>
            <person name="Karp M."/>
        </authorList>
    </citation>
    <scope>NUCLEOTIDE SEQUENCE [LARGE SCALE GENOMIC DNA]</scope>
    <source>
        <strain evidence="3">DSM 6643</strain>
    </source>
</reference>
<dbReference type="EMBL" id="CAUI01000005">
    <property type="protein sequence ID" value="CCU78651.1"/>
    <property type="molecule type" value="Genomic_DNA"/>
</dbReference>
<protein>
    <submittedName>
        <fullName evidence="2">Uncharacterized protein</fullName>
    </submittedName>
</protein>
<keyword evidence="3" id="KW-1185">Reference proteome</keyword>
<evidence type="ECO:0000256" key="1">
    <source>
        <dbReference type="SAM" id="Phobius"/>
    </source>
</evidence>
<name>M5DZE2_9FIRM</name>
<sequence length="37" mass="3586">MAGPLGTGNIAGVGVAVAIMVGIVIIGGDEFEEELDA</sequence>
<keyword evidence="1" id="KW-0472">Membrane</keyword>
<keyword evidence="1" id="KW-0812">Transmembrane</keyword>
<dbReference type="AlphaFoldDB" id="M5DZE2"/>
<evidence type="ECO:0000313" key="3">
    <source>
        <dbReference type="Proteomes" id="UP000012063"/>
    </source>
</evidence>
<accession>M5DZE2</accession>
<dbReference type="Proteomes" id="UP000012063">
    <property type="component" value="Unassembled WGS sequence"/>
</dbReference>
<keyword evidence="1" id="KW-1133">Transmembrane helix</keyword>
<gene>
    <name evidence="2" type="ORF">HSACCH_00790</name>
</gene>
<proteinExistence type="predicted"/>
<comment type="caution">
    <text evidence="2">The sequence shown here is derived from an EMBL/GenBank/DDBJ whole genome shotgun (WGS) entry which is preliminary data.</text>
</comment>
<organism evidence="2 3">
    <name type="scientific">Halanaerobium saccharolyticum subsp. saccharolyticum DSM 6643</name>
    <dbReference type="NCBI Taxonomy" id="1293054"/>
    <lineage>
        <taxon>Bacteria</taxon>
        <taxon>Bacillati</taxon>
        <taxon>Bacillota</taxon>
        <taxon>Clostridia</taxon>
        <taxon>Halanaerobiales</taxon>
        <taxon>Halanaerobiaceae</taxon>
        <taxon>Halanaerobium</taxon>
    </lineage>
</organism>